<feature type="region of interest" description="Disordered" evidence="1">
    <location>
        <begin position="35"/>
        <end position="58"/>
    </location>
</feature>
<feature type="compositionally biased region" description="Polar residues" evidence="1">
    <location>
        <begin position="106"/>
        <end position="121"/>
    </location>
</feature>
<gene>
    <name evidence="2" type="ORF">mMyoMyo1_011496</name>
</gene>
<name>A0A7J7Y0Y4_MYOMY</name>
<sequence length="166" mass="17454">MHNPGSSGVSYCPAAVGAEAPPPFSVLRSPFSVPSGCSVGTSATKASEAPGQRPESLAGSACHMRVVGSIRAPPWAFPGSSTANLLSDLRKKSSGSSSAPHLGSRPNWNPSYKRTQVTPQDVPSWPFPDKLYADPQEQATVPLPVRRKPGAPVTVRTMQGIRNRPV</sequence>
<organism evidence="2 3">
    <name type="scientific">Myotis myotis</name>
    <name type="common">Greater mouse-eared bat</name>
    <name type="synonym">Vespertilio myotis</name>
    <dbReference type="NCBI Taxonomy" id="51298"/>
    <lineage>
        <taxon>Eukaryota</taxon>
        <taxon>Metazoa</taxon>
        <taxon>Chordata</taxon>
        <taxon>Craniata</taxon>
        <taxon>Vertebrata</taxon>
        <taxon>Euteleostomi</taxon>
        <taxon>Mammalia</taxon>
        <taxon>Eutheria</taxon>
        <taxon>Laurasiatheria</taxon>
        <taxon>Chiroptera</taxon>
        <taxon>Yangochiroptera</taxon>
        <taxon>Vespertilionidae</taxon>
        <taxon>Myotis</taxon>
    </lineage>
</organism>
<evidence type="ECO:0000313" key="3">
    <source>
        <dbReference type="Proteomes" id="UP000527355"/>
    </source>
</evidence>
<protein>
    <submittedName>
        <fullName evidence="2">Uncharacterized protein</fullName>
    </submittedName>
</protein>
<dbReference type="VEuPathDB" id="HostDB:LOC118656856"/>
<accession>A0A7J7Y0Y4</accession>
<proteinExistence type="predicted"/>
<dbReference type="EMBL" id="JABWUV010000005">
    <property type="protein sequence ID" value="KAF6355326.1"/>
    <property type="molecule type" value="Genomic_DNA"/>
</dbReference>
<comment type="caution">
    <text evidence="2">The sequence shown here is derived from an EMBL/GenBank/DDBJ whole genome shotgun (WGS) entry which is preliminary data.</text>
</comment>
<evidence type="ECO:0000256" key="1">
    <source>
        <dbReference type="SAM" id="MobiDB-lite"/>
    </source>
</evidence>
<dbReference type="Proteomes" id="UP000527355">
    <property type="component" value="Unassembled WGS sequence"/>
</dbReference>
<keyword evidence="3" id="KW-1185">Reference proteome</keyword>
<evidence type="ECO:0000313" key="2">
    <source>
        <dbReference type="EMBL" id="KAF6355326.1"/>
    </source>
</evidence>
<dbReference type="AlphaFoldDB" id="A0A7J7Y0Y4"/>
<feature type="compositionally biased region" description="Low complexity" evidence="1">
    <location>
        <begin position="94"/>
        <end position="105"/>
    </location>
</feature>
<feature type="region of interest" description="Disordered" evidence="1">
    <location>
        <begin position="88"/>
        <end position="131"/>
    </location>
</feature>
<reference evidence="2 3" key="1">
    <citation type="journal article" date="2020" name="Nature">
        <title>Six reference-quality genomes reveal evolution of bat adaptations.</title>
        <authorList>
            <person name="Jebb D."/>
            <person name="Huang Z."/>
            <person name="Pippel M."/>
            <person name="Hughes G.M."/>
            <person name="Lavrichenko K."/>
            <person name="Devanna P."/>
            <person name="Winkler S."/>
            <person name="Jermiin L.S."/>
            <person name="Skirmuntt E.C."/>
            <person name="Katzourakis A."/>
            <person name="Burkitt-Gray L."/>
            <person name="Ray D.A."/>
            <person name="Sullivan K.A.M."/>
            <person name="Roscito J.G."/>
            <person name="Kirilenko B.M."/>
            <person name="Davalos L.M."/>
            <person name="Corthals A.P."/>
            <person name="Power M.L."/>
            <person name="Jones G."/>
            <person name="Ransome R.D."/>
            <person name="Dechmann D.K.N."/>
            <person name="Locatelli A.G."/>
            <person name="Puechmaille S.J."/>
            <person name="Fedrigo O."/>
            <person name="Jarvis E.D."/>
            <person name="Hiller M."/>
            <person name="Vernes S.C."/>
            <person name="Myers E.W."/>
            <person name="Teeling E.C."/>
        </authorList>
    </citation>
    <scope>NUCLEOTIDE SEQUENCE [LARGE SCALE GENOMIC DNA]</scope>
    <source>
        <strain evidence="2">MMyoMyo1</strain>
        <tissue evidence="2">Flight muscle</tissue>
    </source>
</reference>